<accession>A0ABQ6IS93</accession>
<evidence type="ECO:0000313" key="2">
    <source>
        <dbReference type="EMBL" id="GMA40311.1"/>
    </source>
</evidence>
<gene>
    <name evidence="2" type="ORF">GCM10025883_23560</name>
</gene>
<dbReference type="EMBL" id="BSUO01000001">
    <property type="protein sequence ID" value="GMA40311.1"/>
    <property type="molecule type" value="Genomic_DNA"/>
</dbReference>
<evidence type="ECO:0000256" key="1">
    <source>
        <dbReference type="SAM" id="MobiDB-lite"/>
    </source>
</evidence>
<sequence>MQTQRHAQFTLATPPVSLAAILEAGDARLGRTIVAHVDEETQALLGVRTLDTPTPMTRHDRTSRDAADRTQMELSDQLREIAEDMVPARTWVGGGINPIPGELYTVVCREGRVIDTLVEWQFMEAWHFSNHGTAAFSADTYVVTPHGWTGALDRRAGLEPRLDHGTSLL</sequence>
<name>A0ABQ6IS93_9MICO</name>
<feature type="compositionally biased region" description="Basic and acidic residues" evidence="1">
    <location>
        <begin position="57"/>
        <end position="70"/>
    </location>
</feature>
<feature type="region of interest" description="Disordered" evidence="1">
    <location>
        <begin position="51"/>
        <end position="70"/>
    </location>
</feature>
<evidence type="ECO:0000313" key="3">
    <source>
        <dbReference type="Proteomes" id="UP001157126"/>
    </source>
</evidence>
<proteinExistence type="predicted"/>
<reference evidence="3" key="1">
    <citation type="journal article" date="2019" name="Int. J. Syst. Evol. Microbiol.">
        <title>The Global Catalogue of Microorganisms (GCM) 10K type strain sequencing project: providing services to taxonomists for standard genome sequencing and annotation.</title>
        <authorList>
            <consortium name="The Broad Institute Genomics Platform"/>
            <consortium name="The Broad Institute Genome Sequencing Center for Infectious Disease"/>
            <person name="Wu L."/>
            <person name="Ma J."/>
        </authorList>
    </citation>
    <scope>NUCLEOTIDE SEQUENCE [LARGE SCALE GENOMIC DNA]</scope>
    <source>
        <strain evidence="3">NBRC 113072</strain>
    </source>
</reference>
<comment type="caution">
    <text evidence="2">The sequence shown here is derived from an EMBL/GenBank/DDBJ whole genome shotgun (WGS) entry which is preliminary data.</text>
</comment>
<protein>
    <submittedName>
        <fullName evidence="2">Uncharacterized protein</fullName>
    </submittedName>
</protein>
<keyword evidence="3" id="KW-1185">Reference proteome</keyword>
<organism evidence="2 3">
    <name type="scientific">Mobilicoccus caccae</name>
    <dbReference type="NCBI Taxonomy" id="1859295"/>
    <lineage>
        <taxon>Bacteria</taxon>
        <taxon>Bacillati</taxon>
        <taxon>Actinomycetota</taxon>
        <taxon>Actinomycetes</taxon>
        <taxon>Micrococcales</taxon>
        <taxon>Dermatophilaceae</taxon>
        <taxon>Mobilicoccus</taxon>
    </lineage>
</organism>
<dbReference type="Proteomes" id="UP001157126">
    <property type="component" value="Unassembled WGS sequence"/>
</dbReference>